<protein>
    <submittedName>
        <fullName evidence="3">TIGR04222 domain-containing membrane protein</fullName>
    </submittedName>
</protein>
<feature type="compositionally biased region" description="Gly residues" evidence="1">
    <location>
        <begin position="326"/>
        <end position="343"/>
    </location>
</feature>
<reference evidence="4" key="1">
    <citation type="journal article" date="2019" name="Int. J. Syst. Evol. Microbiol.">
        <title>The Global Catalogue of Microorganisms (GCM) 10K type strain sequencing project: providing services to taxonomists for standard genome sequencing and annotation.</title>
        <authorList>
            <consortium name="The Broad Institute Genomics Platform"/>
            <consortium name="The Broad Institute Genome Sequencing Center for Infectious Disease"/>
            <person name="Wu L."/>
            <person name="Ma J."/>
        </authorList>
    </citation>
    <scope>NUCLEOTIDE SEQUENCE [LARGE SCALE GENOMIC DNA]</scope>
    <source>
        <strain evidence="4">CGMCC 1.15399</strain>
    </source>
</reference>
<feature type="transmembrane region" description="Helical" evidence="2">
    <location>
        <begin position="6"/>
        <end position="28"/>
    </location>
</feature>
<sequence>MEQVLYAAGIVLLALVALTVIRTQLALVRGRSVAPSGARSPMDVYEAAYLAGGPRRVINTALVSLVSQGGLRVSRDGTVTPVHGFKPAKRVVVERAVYRQVASAPGGRTAAEVRHAATDAHAVRQLTIMLSRQGLLMPPGVRARSRRRARWLVVFTGLAAVVVIADALLHAPVNALVIAAVAAVAGVACFSWQRHLMMDPLTKAGRAALKHADVDDADGGWQNSDFGLVALHGLTKLPDRDLAGTLRSDTRARSRRYATCCAPGHCGSYSRGSPWAGSTCGSGGDGLFGRDFFGGLFGGDGSDGFGGFDGFGGGSHHGGGHHGGGHDGGGSDGGGSSCGGGSQ</sequence>
<proteinExistence type="predicted"/>
<dbReference type="RefSeq" id="WP_219527625.1">
    <property type="nucleotide sequence ID" value="NZ_JAHKRM010000002.1"/>
</dbReference>
<keyword evidence="2" id="KW-1133">Transmembrane helix</keyword>
<dbReference type="EMBL" id="JBHUCM010000067">
    <property type="protein sequence ID" value="MFD1546488.1"/>
    <property type="molecule type" value="Genomic_DNA"/>
</dbReference>
<keyword evidence="2" id="KW-0472">Membrane</keyword>
<dbReference type="Proteomes" id="UP001597097">
    <property type="component" value="Unassembled WGS sequence"/>
</dbReference>
<feature type="region of interest" description="Disordered" evidence="1">
    <location>
        <begin position="318"/>
        <end position="343"/>
    </location>
</feature>
<gene>
    <name evidence="3" type="ORF">ACFSJ0_56295</name>
</gene>
<name>A0ABW4GUD0_9ACTN</name>
<evidence type="ECO:0000313" key="4">
    <source>
        <dbReference type="Proteomes" id="UP001597097"/>
    </source>
</evidence>
<accession>A0ABW4GUD0</accession>
<keyword evidence="4" id="KW-1185">Reference proteome</keyword>
<feature type="transmembrane region" description="Helical" evidence="2">
    <location>
        <begin position="175"/>
        <end position="193"/>
    </location>
</feature>
<dbReference type="InterPro" id="IPR026467">
    <property type="entry name" value="Ser/Gly_Cys_C_dom"/>
</dbReference>
<evidence type="ECO:0000313" key="3">
    <source>
        <dbReference type="EMBL" id="MFD1546488.1"/>
    </source>
</evidence>
<evidence type="ECO:0000256" key="1">
    <source>
        <dbReference type="SAM" id="MobiDB-lite"/>
    </source>
</evidence>
<organism evidence="3 4">
    <name type="scientific">Nonomuraea guangzhouensis</name>
    <dbReference type="NCBI Taxonomy" id="1291555"/>
    <lineage>
        <taxon>Bacteria</taxon>
        <taxon>Bacillati</taxon>
        <taxon>Actinomycetota</taxon>
        <taxon>Actinomycetes</taxon>
        <taxon>Streptosporangiales</taxon>
        <taxon>Streptosporangiaceae</taxon>
        <taxon>Nonomuraea</taxon>
    </lineage>
</organism>
<keyword evidence="2" id="KW-0812">Transmembrane</keyword>
<evidence type="ECO:0000256" key="2">
    <source>
        <dbReference type="SAM" id="Phobius"/>
    </source>
</evidence>
<feature type="transmembrane region" description="Helical" evidence="2">
    <location>
        <begin position="151"/>
        <end position="169"/>
    </location>
</feature>
<comment type="caution">
    <text evidence="3">The sequence shown here is derived from an EMBL/GenBank/DDBJ whole genome shotgun (WGS) entry which is preliminary data.</text>
</comment>
<dbReference type="NCBIfam" id="TIGR04222">
    <property type="entry name" value="near_uncomplex"/>
    <property type="match status" value="1"/>
</dbReference>